<dbReference type="PANTHER" id="PTHR36438:SF1">
    <property type="entry name" value="IRON-SULFUR CLUSTER REPAIR PROTEIN YTFE"/>
    <property type="match status" value="1"/>
</dbReference>
<organism evidence="6">
    <name type="scientific">hydrothermal vent metagenome</name>
    <dbReference type="NCBI Taxonomy" id="652676"/>
    <lineage>
        <taxon>unclassified sequences</taxon>
        <taxon>metagenomes</taxon>
        <taxon>ecological metagenomes</taxon>
    </lineage>
</organism>
<dbReference type="GO" id="GO:0005737">
    <property type="term" value="C:cytoplasm"/>
    <property type="evidence" value="ECO:0007669"/>
    <property type="project" value="UniProtKB-SubCell"/>
</dbReference>
<feature type="domain" description="Hemerythrin-like" evidence="5">
    <location>
        <begin position="87"/>
        <end position="228"/>
    </location>
</feature>
<dbReference type="InterPro" id="IPR012312">
    <property type="entry name" value="Hemerythrin-like"/>
</dbReference>
<keyword evidence="4" id="KW-0408">Iron</keyword>
<dbReference type="EMBL" id="UOEP01000147">
    <property type="protein sequence ID" value="VAW21520.1"/>
    <property type="molecule type" value="Genomic_DNA"/>
</dbReference>
<gene>
    <name evidence="6" type="ORF">MNBD_BACTEROID01-631</name>
</gene>
<dbReference type="Pfam" id="PF01814">
    <property type="entry name" value="Hemerythrin"/>
    <property type="match status" value="1"/>
</dbReference>
<keyword evidence="3" id="KW-0479">Metal-binding</keyword>
<accession>A0A3B0TXN1</accession>
<evidence type="ECO:0000313" key="6">
    <source>
        <dbReference type="EMBL" id="VAW21520.1"/>
    </source>
</evidence>
<dbReference type="AlphaFoldDB" id="A0A3B0TXN1"/>
<dbReference type="InterPro" id="IPR038062">
    <property type="entry name" value="ScdA-like_N_sf"/>
</dbReference>
<dbReference type="NCBIfam" id="TIGR03652">
    <property type="entry name" value="FeS_repair_RIC"/>
    <property type="match status" value="1"/>
</dbReference>
<name>A0A3B0TXN1_9ZZZZ</name>
<evidence type="ECO:0000256" key="1">
    <source>
        <dbReference type="ARBA" id="ARBA00004496"/>
    </source>
</evidence>
<comment type="subcellular location">
    <subcellularLocation>
        <location evidence="1">Cytoplasm</location>
    </subcellularLocation>
</comment>
<dbReference type="InterPro" id="IPR019903">
    <property type="entry name" value="RIC_family"/>
</dbReference>
<dbReference type="Gene3D" id="1.20.120.520">
    <property type="entry name" value="nmb1532 protein domain like"/>
    <property type="match status" value="1"/>
</dbReference>
<evidence type="ECO:0000256" key="4">
    <source>
        <dbReference type="ARBA" id="ARBA00023004"/>
    </source>
</evidence>
<dbReference type="Gene3D" id="1.10.3910.10">
    <property type="entry name" value="SP0561-like"/>
    <property type="match status" value="1"/>
</dbReference>
<reference evidence="6" key="1">
    <citation type="submission" date="2018-06" db="EMBL/GenBank/DDBJ databases">
        <authorList>
            <person name="Zhirakovskaya E."/>
        </authorList>
    </citation>
    <scope>NUCLEOTIDE SEQUENCE</scope>
</reference>
<keyword evidence="2" id="KW-0963">Cytoplasm</keyword>
<dbReference type="PANTHER" id="PTHR36438">
    <property type="entry name" value="IRON-SULFUR CLUSTER REPAIR PROTEIN YTFE"/>
    <property type="match status" value="1"/>
</dbReference>
<sequence>MKHLQSSESTVGEIVANDFRASSVFKNVGIDFCCGGKQTLAEACHEKGINPEDIVSELETLEQGQISPALNFKDWEPGFLCDYIANTHHKYVVKSLPDLVFYTEKIASVHGGHHPELIEVASLFKKLNEELTQHLRNEEEVLFPSIKDVVSTGSLKSKEVIISEITRMLGEHEFAGGTMDEINRITKGYLVPDDGCNTYHAAFKLLQQFEDDLHIHVHLENNILFPKALKLAN</sequence>
<protein>
    <submittedName>
        <fullName evidence="6">Repair of Iron Centers di-iron protein</fullName>
    </submittedName>
</protein>
<evidence type="ECO:0000256" key="2">
    <source>
        <dbReference type="ARBA" id="ARBA00022490"/>
    </source>
</evidence>
<evidence type="ECO:0000259" key="5">
    <source>
        <dbReference type="Pfam" id="PF01814"/>
    </source>
</evidence>
<proteinExistence type="predicted"/>
<evidence type="ECO:0000256" key="3">
    <source>
        <dbReference type="ARBA" id="ARBA00022723"/>
    </source>
</evidence>
<dbReference type="GO" id="GO:0046872">
    <property type="term" value="F:metal ion binding"/>
    <property type="evidence" value="ECO:0007669"/>
    <property type="project" value="UniProtKB-KW"/>
</dbReference>
<dbReference type="Pfam" id="PF04405">
    <property type="entry name" value="ScdA_N"/>
    <property type="match status" value="1"/>
</dbReference>